<dbReference type="InterPro" id="IPR045339">
    <property type="entry name" value="DUF6534"/>
</dbReference>
<dbReference type="AlphaFoldDB" id="A0A9P6B686"/>
<sequence length="152" mass="16981">MITFVVPIPFPDQSSSVRSFNRVTLHHFAEYKHFAWLVSLWLVTCSICDIAVTIPVAWTLYSSRTGFRDTDILIVKLIIWTVNTSALPASFALFEAVTFITNNDTLIHLAANIGTISCIQAVLPLLTSRSILCLCWIELVLAKLYSNTFLAS</sequence>
<evidence type="ECO:0000259" key="2">
    <source>
        <dbReference type="Pfam" id="PF20152"/>
    </source>
</evidence>
<reference evidence="3" key="1">
    <citation type="journal article" date="2020" name="Nat. Commun.">
        <title>Large-scale genome sequencing of mycorrhizal fungi provides insights into the early evolution of symbiotic traits.</title>
        <authorList>
            <person name="Miyauchi S."/>
            <person name="Kiss E."/>
            <person name="Kuo A."/>
            <person name="Drula E."/>
            <person name="Kohler A."/>
            <person name="Sanchez-Garcia M."/>
            <person name="Morin E."/>
            <person name="Andreopoulos B."/>
            <person name="Barry K.W."/>
            <person name="Bonito G."/>
            <person name="Buee M."/>
            <person name="Carver A."/>
            <person name="Chen C."/>
            <person name="Cichocki N."/>
            <person name="Clum A."/>
            <person name="Culley D."/>
            <person name="Crous P.W."/>
            <person name="Fauchery L."/>
            <person name="Girlanda M."/>
            <person name="Hayes R.D."/>
            <person name="Keri Z."/>
            <person name="LaButti K."/>
            <person name="Lipzen A."/>
            <person name="Lombard V."/>
            <person name="Magnuson J."/>
            <person name="Maillard F."/>
            <person name="Murat C."/>
            <person name="Nolan M."/>
            <person name="Ohm R.A."/>
            <person name="Pangilinan J."/>
            <person name="Pereira M.F."/>
            <person name="Perotto S."/>
            <person name="Peter M."/>
            <person name="Pfister S."/>
            <person name="Riley R."/>
            <person name="Sitrit Y."/>
            <person name="Stielow J.B."/>
            <person name="Szollosi G."/>
            <person name="Zifcakova L."/>
            <person name="Stursova M."/>
            <person name="Spatafora J.W."/>
            <person name="Tedersoo L."/>
            <person name="Vaario L.M."/>
            <person name="Yamada A."/>
            <person name="Yan M."/>
            <person name="Wang P."/>
            <person name="Xu J."/>
            <person name="Bruns T."/>
            <person name="Baldrian P."/>
            <person name="Vilgalys R."/>
            <person name="Dunand C."/>
            <person name="Henrissat B."/>
            <person name="Grigoriev I.V."/>
            <person name="Hibbett D."/>
            <person name="Nagy L.G."/>
            <person name="Martin F.M."/>
        </authorList>
    </citation>
    <scope>NUCLEOTIDE SEQUENCE</scope>
    <source>
        <strain evidence="3">UP504</strain>
    </source>
</reference>
<feature type="transmembrane region" description="Helical" evidence="1">
    <location>
        <begin position="73"/>
        <end position="94"/>
    </location>
</feature>
<dbReference type="Proteomes" id="UP000886523">
    <property type="component" value="Unassembled WGS sequence"/>
</dbReference>
<protein>
    <recommendedName>
        <fullName evidence="2">DUF6534 domain-containing protein</fullName>
    </recommendedName>
</protein>
<evidence type="ECO:0000256" key="1">
    <source>
        <dbReference type="SAM" id="Phobius"/>
    </source>
</evidence>
<dbReference type="PANTHER" id="PTHR40465">
    <property type="entry name" value="CHROMOSOME 1, WHOLE GENOME SHOTGUN SEQUENCE"/>
    <property type="match status" value="1"/>
</dbReference>
<feature type="transmembrane region" description="Helical" evidence="1">
    <location>
        <begin position="106"/>
        <end position="126"/>
    </location>
</feature>
<organism evidence="3 4">
    <name type="scientific">Hydnum rufescens UP504</name>
    <dbReference type="NCBI Taxonomy" id="1448309"/>
    <lineage>
        <taxon>Eukaryota</taxon>
        <taxon>Fungi</taxon>
        <taxon>Dikarya</taxon>
        <taxon>Basidiomycota</taxon>
        <taxon>Agaricomycotina</taxon>
        <taxon>Agaricomycetes</taxon>
        <taxon>Cantharellales</taxon>
        <taxon>Hydnaceae</taxon>
        <taxon>Hydnum</taxon>
    </lineage>
</organism>
<dbReference type="Pfam" id="PF20152">
    <property type="entry name" value="DUF6534"/>
    <property type="match status" value="1"/>
</dbReference>
<keyword evidence="1" id="KW-0812">Transmembrane</keyword>
<proteinExistence type="predicted"/>
<keyword evidence="4" id="KW-1185">Reference proteome</keyword>
<comment type="caution">
    <text evidence="3">The sequence shown here is derived from an EMBL/GenBank/DDBJ whole genome shotgun (WGS) entry which is preliminary data.</text>
</comment>
<accession>A0A9P6B686</accession>
<keyword evidence="1" id="KW-1133">Transmembrane helix</keyword>
<name>A0A9P6B686_9AGAM</name>
<keyword evidence="1" id="KW-0472">Membrane</keyword>
<evidence type="ECO:0000313" key="4">
    <source>
        <dbReference type="Proteomes" id="UP000886523"/>
    </source>
</evidence>
<dbReference type="EMBL" id="MU128926">
    <property type="protein sequence ID" value="KAF9518279.1"/>
    <property type="molecule type" value="Genomic_DNA"/>
</dbReference>
<feature type="transmembrane region" description="Helical" evidence="1">
    <location>
        <begin position="34"/>
        <end position="61"/>
    </location>
</feature>
<dbReference type="OrthoDB" id="3190888at2759"/>
<gene>
    <name evidence="3" type="ORF">BS47DRAFT_332530</name>
</gene>
<evidence type="ECO:0000313" key="3">
    <source>
        <dbReference type="EMBL" id="KAF9518279.1"/>
    </source>
</evidence>
<dbReference type="PANTHER" id="PTHR40465:SF1">
    <property type="entry name" value="DUF6534 DOMAIN-CONTAINING PROTEIN"/>
    <property type="match status" value="1"/>
</dbReference>
<feature type="domain" description="DUF6534" evidence="2">
    <location>
        <begin position="47"/>
        <end position="129"/>
    </location>
</feature>